<dbReference type="Proteomes" id="UP001558535">
    <property type="component" value="Unassembled WGS sequence"/>
</dbReference>
<dbReference type="InterPro" id="IPR050204">
    <property type="entry name" value="AraC_XylS_family_regulators"/>
</dbReference>
<dbReference type="PROSITE" id="PS00041">
    <property type="entry name" value="HTH_ARAC_FAMILY_1"/>
    <property type="match status" value="1"/>
</dbReference>
<dbReference type="RefSeq" id="WP_368580834.1">
    <property type="nucleotide sequence ID" value="NZ_JBFPKB010000027.1"/>
</dbReference>
<evidence type="ECO:0000256" key="3">
    <source>
        <dbReference type="ARBA" id="ARBA00023163"/>
    </source>
</evidence>
<dbReference type="PANTHER" id="PTHR46796:SF12">
    <property type="entry name" value="HTH-TYPE DNA-BINDING TRANSCRIPTIONAL ACTIVATOR EUTR"/>
    <property type="match status" value="1"/>
</dbReference>
<keyword evidence="2" id="KW-0238">DNA-binding</keyword>
<proteinExistence type="predicted"/>
<evidence type="ECO:0000256" key="2">
    <source>
        <dbReference type="ARBA" id="ARBA00023125"/>
    </source>
</evidence>
<dbReference type="Pfam" id="PF12833">
    <property type="entry name" value="HTH_18"/>
    <property type="match status" value="1"/>
</dbReference>
<dbReference type="SMART" id="SM00342">
    <property type="entry name" value="HTH_ARAC"/>
    <property type="match status" value="1"/>
</dbReference>
<reference evidence="5 6" key="1">
    <citation type="submission" date="2024-07" db="EMBL/GenBank/DDBJ databases">
        <title>A survey of Mimosa microsymbionts across Brazilian biomes reveals a high diversity of Paraburkholderia nodulating endemic species, but also that Cupriavidus is common as a symbiont of widespread species.</title>
        <authorList>
            <person name="Rouws L."/>
            <person name="Barauna A."/>
            <person name="Beukes C."/>
            <person name="Rouws J.R.C."/>
            <person name="De Faria S.M."/>
            <person name="Gross E."/>
            <person name="Bueno Dos Reis Junior F."/>
            <person name="Simon M.F."/>
            <person name="Maluk M."/>
            <person name="Odee D.W."/>
            <person name="Kenicer G."/>
            <person name="Young J.P.W."/>
            <person name="Reis V.M."/>
            <person name="Zilli J."/>
            <person name="James E.K."/>
        </authorList>
    </citation>
    <scope>NUCLEOTIDE SEQUENCE [LARGE SCALE GENOMIC DNA]</scope>
    <source>
        <strain evidence="5 6">BR14375</strain>
    </source>
</reference>
<organism evidence="5 6">
    <name type="scientific">Paraburkholderia phenoliruptrix</name>
    <dbReference type="NCBI Taxonomy" id="252970"/>
    <lineage>
        <taxon>Bacteria</taxon>
        <taxon>Pseudomonadati</taxon>
        <taxon>Pseudomonadota</taxon>
        <taxon>Betaproteobacteria</taxon>
        <taxon>Burkholderiales</taxon>
        <taxon>Burkholderiaceae</taxon>
        <taxon>Paraburkholderia</taxon>
    </lineage>
</organism>
<evidence type="ECO:0000259" key="4">
    <source>
        <dbReference type="PROSITE" id="PS01124"/>
    </source>
</evidence>
<feature type="domain" description="HTH araC/xylS-type" evidence="4">
    <location>
        <begin position="232"/>
        <end position="332"/>
    </location>
</feature>
<evidence type="ECO:0000313" key="6">
    <source>
        <dbReference type="Proteomes" id="UP001558535"/>
    </source>
</evidence>
<keyword evidence="3" id="KW-0804">Transcription</keyword>
<keyword evidence="6" id="KW-1185">Reference proteome</keyword>
<dbReference type="EMBL" id="JBFPKE010000024">
    <property type="protein sequence ID" value="MEX3754096.1"/>
    <property type="molecule type" value="Genomic_DNA"/>
</dbReference>
<dbReference type="InterPro" id="IPR035418">
    <property type="entry name" value="AraC-bd_2"/>
</dbReference>
<dbReference type="Gene3D" id="1.10.10.60">
    <property type="entry name" value="Homeodomain-like"/>
    <property type="match status" value="1"/>
</dbReference>
<dbReference type="Pfam" id="PF14525">
    <property type="entry name" value="AraC_binding_2"/>
    <property type="match status" value="1"/>
</dbReference>
<dbReference type="InterPro" id="IPR018060">
    <property type="entry name" value="HTH_AraC"/>
</dbReference>
<dbReference type="PANTHER" id="PTHR46796">
    <property type="entry name" value="HTH-TYPE TRANSCRIPTIONAL ACTIVATOR RHAS-RELATED"/>
    <property type="match status" value="1"/>
</dbReference>
<evidence type="ECO:0000256" key="1">
    <source>
        <dbReference type="ARBA" id="ARBA00023015"/>
    </source>
</evidence>
<dbReference type="SUPFAM" id="SSF46689">
    <property type="entry name" value="Homeodomain-like"/>
    <property type="match status" value="1"/>
</dbReference>
<dbReference type="InterPro" id="IPR009057">
    <property type="entry name" value="Homeodomain-like_sf"/>
</dbReference>
<sequence length="341" mass="38166">MVSQMQPTSERRFPDMRTAISDMDGARDWMASICGPHGLRATRPERLNFHQSGTVLHSTATTIGYVEYGTDVTIAVRSESPLNCYSVSLPVCGQQELSAHGQLWLSDRDRGLIVSPQESQDLDIAGDCRKIHLAIPRAALQRVLQTLLQRPVDTHIVFHPDMDAVTGDQASWWRMVKLLISELELSGPILPPFYLSGDFELTLLKGLLLSQPHNYSEQLAGRAAKTPPHYLTKARQFIENNARDPLALEDIERCAGVSRFKLFEGFREYFGCTPMGYLKQYRLEAVRREIIGDGSLRSISSAAMGWGISHLGRFSTEYKALFGESPSDTLKRNAKKSGIKR</sequence>
<evidence type="ECO:0000313" key="5">
    <source>
        <dbReference type="EMBL" id="MEX3754096.1"/>
    </source>
</evidence>
<dbReference type="InterPro" id="IPR018062">
    <property type="entry name" value="HTH_AraC-typ_CS"/>
</dbReference>
<keyword evidence="1" id="KW-0805">Transcription regulation</keyword>
<name>A0ABV3WLI0_9BURK</name>
<accession>A0ABV3WLI0</accession>
<dbReference type="PROSITE" id="PS01124">
    <property type="entry name" value="HTH_ARAC_FAMILY_2"/>
    <property type="match status" value="1"/>
</dbReference>
<gene>
    <name evidence="5" type="ORF">AB3X84_29405</name>
</gene>
<comment type="caution">
    <text evidence="5">The sequence shown here is derived from an EMBL/GenBank/DDBJ whole genome shotgun (WGS) entry which is preliminary data.</text>
</comment>
<protein>
    <submittedName>
        <fullName evidence="5">Helix-turn-helix domain-containing protein</fullName>
    </submittedName>
</protein>